<dbReference type="AlphaFoldDB" id="A0ABD6A0P0"/>
<proteinExistence type="inferred from homology"/>
<dbReference type="PRINTS" id="PR01438">
    <property type="entry name" value="UNVRSLSTRESS"/>
</dbReference>
<dbReference type="SUPFAM" id="SSF52402">
    <property type="entry name" value="Adenine nucleotide alpha hydrolases-like"/>
    <property type="match status" value="2"/>
</dbReference>
<reference evidence="3 4" key="1">
    <citation type="journal article" date="2019" name="Int. J. Syst. Evol. Microbiol.">
        <title>The Global Catalogue of Microorganisms (GCM) 10K type strain sequencing project: providing services to taxonomists for standard genome sequencing and annotation.</title>
        <authorList>
            <consortium name="The Broad Institute Genomics Platform"/>
            <consortium name="The Broad Institute Genome Sequencing Center for Infectious Disease"/>
            <person name="Wu L."/>
            <person name="Ma J."/>
        </authorList>
    </citation>
    <scope>NUCLEOTIDE SEQUENCE [LARGE SCALE GENOMIC DNA]</scope>
    <source>
        <strain evidence="3 4">GX21</strain>
    </source>
</reference>
<dbReference type="CDD" id="cd00293">
    <property type="entry name" value="USP-like"/>
    <property type="match status" value="2"/>
</dbReference>
<dbReference type="InterPro" id="IPR006015">
    <property type="entry name" value="Universal_stress_UspA"/>
</dbReference>
<keyword evidence="4" id="KW-1185">Reference proteome</keyword>
<feature type="domain" description="UspA" evidence="2">
    <location>
        <begin position="1"/>
        <end position="137"/>
    </location>
</feature>
<dbReference type="PANTHER" id="PTHR46268">
    <property type="entry name" value="STRESS RESPONSE PROTEIN NHAX"/>
    <property type="match status" value="1"/>
</dbReference>
<dbReference type="InterPro" id="IPR014729">
    <property type="entry name" value="Rossmann-like_a/b/a_fold"/>
</dbReference>
<dbReference type="EMBL" id="JBHTAT010000001">
    <property type="protein sequence ID" value="MFC7256172.1"/>
    <property type="molecule type" value="Genomic_DNA"/>
</dbReference>
<dbReference type="GeneID" id="96954553"/>
<accession>A0ABD6A0P0</accession>
<name>A0ABD6A0P0_9EURY</name>
<sequence length="289" mass="30863">MYEDILLPFDGSDGAAAVLHHAAEIAHWADATIHVLFVADTTRDSVTVVETQVVDALVQEGEDTVEEAEKTLRTLDVTYDSDVVQGNPAPTIVEYAERYDHDLIVMPTQGRTGVSRYFVGSVSEKVVRLSSVPVLTARMQPDEQLTFPYENVLVPTDGSAGATTAAEHGLSLAAALDATVHGLSIVDDSVLGLDVRSTTSGRENERAATDAVDDLLSEAETHGVTNTVRHVEHGTPVEGILDYVESNDIHAIVMGTTGRRGTDRILLGSVAEQTVRAAPVPVITVRGTK</sequence>
<dbReference type="InterPro" id="IPR006016">
    <property type="entry name" value="UspA"/>
</dbReference>
<dbReference type="PANTHER" id="PTHR46268:SF6">
    <property type="entry name" value="UNIVERSAL STRESS PROTEIN UP12"/>
    <property type="match status" value="1"/>
</dbReference>
<dbReference type="RefSeq" id="WP_379704742.1">
    <property type="nucleotide sequence ID" value="NZ_JBHTAT010000001.1"/>
</dbReference>
<protein>
    <submittedName>
        <fullName evidence="3">Universal stress protein</fullName>
    </submittedName>
</protein>
<evidence type="ECO:0000313" key="4">
    <source>
        <dbReference type="Proteomes" id="UP001596434"/>
    </source>
</evidence>
<evidence type="ECO:0000313" key="3">
    <source>
        <dbReference type="EMBL" id="MFC7256172.1"/>
    </source>
</evidence>
<feature type="domain" description="UspA" evidence="2">
    <location>
        <begin position="149"/>
        <end position="286"/>
    </location>
</feature>
<comment type="similarity">
    <text evidence="1">Belongs to the universal stress protein A family.</text>
</comment>
<dbReference type="Pfam" id="PF00582">
    <property type="entry name" value="Usp"/>
    <property type="match status" value="2"/>
</dbReference>
<dbReference type="Gene3D" id="3.40.50.620">
    <property type="entry name" value="HUPs"/>
    <property type="match status" value="2"/>
</dbReference>
<gene>
    <name evidence="3" type="ORF">ACFQKE_12845</name>
</gene>
<evidence type="ECO:0000256" key="1">
    <source>
        <dbReference type="ARBA" id="ARBA00008791"/>
    </source>
</evidence>
<organism evidence="3 4">
    <name type="scientific">Haloplanus litoreus</name>
    <dbReference type="NCBI Taxonomy" id="767515"/>
    <lineage>
        <taxon>Archaea</taxon>
        <taxon>Methanobacteriati</taxon>
        <taxon>Methanobacteriota</taxon>
        <taxon>Stenosarchaea group</taxon>
        <taxon>Halobacteria</taxon>
        <taxon>Halobacteriales</taxon>
        <taxon>Haloferacaceae</taxon>
        <taxon>Haloplanus</taxon>
    </lineage>
</organism>
<evidence type="ECO:0000259" key="2">
    <source>
        <dbReference type="Pfam" id="PF00582"/>
    </source>
</evidence>
<comment type="caution">
    <text evidence="3">The sequence shown here is derived from an EMBL/GenBank/DDBJ whole genome shotgun (WGS) entry which is preliminary data.</text>
</comment>
<dbReference type="Proteomes" id="UP001596434">
    <property type="component" value="Unassembled WGS sequence"/>
</dbReference>